<feature type="compositionally biased region" description="Polar residues" evidence="2">
    <location>
        <begin position="655"/>
        <end position="675"/>
    </location>
</feature>
<feature type="compositionally biased region" description="Basic residues" evidence="2">
    <location>
        <begin position="642"/>
        <end position="654"/>
    </location>
</feature>
<organism evidence="3 4">
    <name type="scientific">Exophiala mesophila</name>
    <name type="common">Black yeast-like fungus</name>
    <dbReference type="NCBI Taxonomy" id="212818"/>
    <lineage>
        <taxon>Eukaryota</taxon>
        <taxon>Fungi</taxon>
        <taxon>Dikarya</taxon>
        <taxon>Ascomycota</taxon>
        <taxon>Pezizomycotina</taxon>
        <taxon>Eurotiomycetes</taxon>
        <taxon>Chaetothyriomycetidae</taxon>
        <taxon>Chaetothyriales</taxon>
        <taxon>Herpotrichiellaceae</taxon>
        <taxon>Exophiala</taxon>
    </lineage>
</organism>
<dbReference type="OrthoDB" id="4495335at2759"/>
<reference evidence="3 4" key="1">
    <citation type="submission" date="2015-01" db="EMBL/GenBank/DDBJ databases">
        <title>The Genome Sequence of Exophiala mesophila CBS40295.</title>
        <authorList>
            <consortium name="The Broad Institute Genomics Platform"/>
            <person name="Cuomo C."/>
            <person name="de Hoog S."/>
            <person name="Gorbushina A."/>
            <person name="Stielow B."/>
            <person name="Teixiera M."/>
            <person name="Abouelleil A."/>
            <person name="Chapman S.B."/>
            <person name="Priest M."/>
            <person name="Young S.K."/>
            <person name="Wortman J."/>
            <person name="Nusbaum C."/>
            <person name="Birren B."/>
        </authorList>
    </citation>
    <scope>NUCLEOTIDE SEQUENCE [LARGE SCALE GENOMIC DNA]</scope>
    <source>
        <strain evidence="3 4">CBS 40295</strain>
    </source>
</reference>
<dbReference type="PANTHER" id="PTHR42041">
    <property type="entry name" value="DNA ENDONUCLEASE ACTIVATOR CTP1 C-TERMINAL DOMAIN-CONTAINING PROTEIN"/>
    <property type="match status" value="1"/>
</dbReference>
<keyword evidence="1" id="KW-0175">Coiled coil</keyword>
<dbReference type="OMA" id="QFKACPC"/>
<gene>
    <name evidence="3" type="ORF">PV10_07051</name>
</gene>
<sequence length="866" mass="95538">MENINPLSAPAANPLKCPPTSTPLHTVSPDRMNQQRIPPSTSPHGTLTENERPLSRDSNMSDVQTKVAFLNSLTNSSSPPKLVRQDRKSALSLITSSPNAATNATSQSDMPVNTNSAFQRAVMGYEEAQASLATLSAELERAKEEILSRKKRERMVSSRVEILMEELQNEKGKRVRDQEAYTKEVKRCRKETYRAELGLVESREELKDVRNELKKCQAEILHEKSEKEKSRQEAFERAYALAGVLEEVEQVKDRLKVAEKERDAALEEAKARTAEKATMADQVEAIQASQTATQQRSTEWMGNFEGHTILRPTVPAAQTKAHVPLPSSKALLDSFDAIKFHLDLHDKKMQGLEVTQEEEIAYLNMELQYARRKHEEDEDLIHFMHMQCQFKACPCRIAEENGEKFVHDHAYEAGLEPQHVTKKRKVSCEPVDGPPSMTVPQATSAKIQTHLFPTQHPTDIVKESTSPLDNDTTQQSGDSEEPAQLEEAAAIPLPEPLSVEVSLLDHTPEPTAQLEDITQVLVEPGTTTKQFSFSTSTMSIANIKPTTVNAEKSSGSCAPSFDTDLFDLSPPKQSLPRRPSTAMGILTIDSPIRLVPDSAQSYHTVYHEHPRTMTSPPLHPTTLFSESTVTTKIALKDTPPRSHAHKRTKSRSNVRSHSPFSSSTDAYANTPVIQQRETRGPSASPATTTMFPITPLLKHPRSTHGVLIGHQDAPQTVGTTTTTTRVPLRGMDDTDDVFSPVQDQGQHAHTEIIRMSSDSIGYDSKDSTSHATSFDSRTNSILGNIPGTPISREAALAQIRARRDRARSVNLKRTAAMVSTSSSGAGRSPTKPRAVNGAAGLLVRDKDGPNFRREISQASAPGRLAY</sequence>
<feature type="coiled-coil region" evidence="1">
    <location>
        <begin position="199"/>
        <end position="277"/>
    </location>
</feature>
<dbReference type="RefSeq" id="XP_016221240.1">
    <property type="nucleotide sequence ID" value="XM_016371908.1"/>
</dbReference>
<keyword evidence="4" id="KW-1185">Reference proteome</keyword>
<proteinExistence type="predicted"/>
<dbReference type="EMBL" id="KN847524">
    <property type="protein sequence ID" value="KIV89666.1"/>
    <property type="molecule type" value="Genomic_DNA"/>
</dbReference>
<feature type="region of interest" description="Disordered" evidence="2">
    <location>
        <begin position="634"/>
        <end position="689"/>
    </location>
</feature>
<dbReference type="PANTHER" id="PTHR42041:SF1">
    <property type="entry name" value="DNA ENDONUCLEASE ACTIVATOR CTP1 C-TERMINAL DOMAIN-CONTAINING PROTEIN"/>
    <property type="match status" value="1"/>
</dbReference>
<feature type="region of interest" description="Disordered" evidence="2">
    <location>
        <begin position="71"/>
        <end position="90"/>
    </location>
</feature>
<feature type="region of interest" description="Disordered" evidence="2">
    <location>
        <begin position="759"/>
        <end position="788"/>
    </location>
</feature>
<feature type="coiled-coil region" evidence="1">
    <location>
        <begin position="125"/>
        <end position="152"/>
    </location>
</feature>
<feature type="compositionally biased region" description="Polar residues" evidence="2">
    <location>
        <begin position="459"/>
        <end position="477"/>
    </location>
</feature>
<evidence type="ECO:0000256" key="2">
    <source>
        <dbReference type="SAM" id="MobiDB-lite"/>
    </source>
</evidence>
<feature type="region of interest" description="Disordered" evidence="2">
    <location>
        <begin position="1"/>
        <end position="63"/>
    </location>
</feature>
<accession>A0A0D1XNH8</accession>
<evidence type="ECO:0000313" key="3">
    <source>
        <dbReference type="EMBL" id="KIV89666.1"/>
    </source>
</evidence>
<feature type="region of interest" description="Disordered" evidence="2">
    <location>
        <begin position="459"/>
        <end position="485"/>
    </location>
</feature>
<dbReference type="Proteomes" id="UP000054302">
    <property type="component" value="Unassembled WGS sequence"/>
</dbReference>
<feature type="compositionally biased region" description="Polar residues" evidence="2">
    <location>
        <begin position="31"/>
        <end position="48"/>
    </location>
</feature>
<name>A0A0D1XNH8_EXOME</name>
<protein>
    <submittedName>
        <fullName evidence="3">Uncharacterized protein</fullName>
    </submittedName>
</protein>
<feature type="compositionally biased region" description="Polar residues" evidence="2">
    <location>
        <begin position="769"/>
        <end position="782"/>
    </location>
</feature>
<dbReference type="GeneID" id="27324896"/>
<evidence type="ECO:0000256" key="1">
    <source>
        <dbReference type="SAM" id="Coils"/>
    </source>
</evidence>
<dbReference type="STRING" id="212818.A0A0D1XNH8"/>
<feature type="region of interest" description="Disordered" evidence="2">
    <location>
        <begin position="814"/>
        <end position="866"/>
    </location>
</feature>
<dbReference type="HOGENOM" id="CLU_317602_0_0_1"/>
<evidence type="ECO:0000313" key="4">
    <source>
        <dbReference type="Proteomes" id="UP000054302"/>
    </source>
</evidence>
<dbReference type="VEuPathDB" id="FungiDB:PV10_07051"/>
<feature type="compositionally biased region" description="Basic and acidic residues" evidence="2">
    <location>
        <begin position="843"/>
        <end position="855"/>
    </location>
</feature>
<dbReference type="AlphaFoldDB" id="A0A0D1XNH8"/>